<dbReference type="PANTHER" id="PTHR11061">
    <property type="entry name" value="RNA M5U METHYLTRANSFERASE"/>
    <property type="match status" value="1"/>
</dbReference>
<dbReference type="GO" id="GO:0070475">
    <property type="term" value="P:rRNA base methylation"/>
    <property type="evidence" value="ECO:0007669"/>
    <property type="project" value="TreeGrafter"/>
</dbReference>
<sequence>MRIQITGIDHQLRGVGRLPEGKATFVPFALPGEEIEATIIEEKERYCIARADEVFAPSALRMPPDCPHYGVCGGCAGRHMRYEATLEYKRQIVFDALSRIGGLREPNVLPTLPAQNRLRNRNKLEFRLLPGGKIGYYSRTLGRDFAIEDCLLAPEKALCAARAASRLCPGARFAVVRANRAGEIQLTVSADRPLKIDGPALLRAAGAASVYFCHLKPRPAHALDGKMTLLAGAPSLAETIAGNEFLLSPQAFAQTDAAQADALYDKALSLLALTGKERVLDAYSGAGTISLALARRAAHVTGVEIHPSAVADAREAARRNGLSEKVEFLCQDAARFARENRRRFDAVTVDPPRRGLDGEFTRALLSMAPPQIVYVSCNPATLARDVAALSPHYALASATPVDMFPWTANVETVARLARQAEGD</sequence>
<dbReference type="SUPFAM" id="SSF50249">
    <property type="entry name" value="Nucleic acid-binding proteins"/>
    <property type="match status" value="1"/>
</dbReference>
<dbReference type="PROSITE" id="PS51687">
    <property type="entry name" value="SAM_MT_RNA_M5U"/>
    <property type="match status" value="1"/>
</dbReference>
<dbReference type="Gene3D" id="2.40.50.1070">
    <property type="match status" value="1"/>
</dbReference>
<dbReference type="AlphaFoldDB" id="A0A9D1P648"/>
<comment type="similarity">
    <text evidence="4">Belongs to the class I-like SAM-binding methyltransferase superfamily. RNA M5U methyltransferase family.</text>
</comment>
<dbReference type="CDD" id="cd02440">
    <property type="entry name" value="AdoMet_MTases"/>
    <property type="match status" value="1"/>
</dbReference>
<proteinExistence type="inferred from homology"/>
<feature type="active site" description="Nucleophile" evidence="4">
    <location>
        <position position="377"/>
    </location>
</feature>
<evidence type="ECO:0000313" key="8">
    <source>
        <dbReference type="Proteomes" id="UP000886884"/>
    </source>
</evidence>
<gene>
    <name evidence="7" type="ORF">IAA64_01800</name>
</gene>
<keyword evidence="2 4" id="KW-0808">Transferase</keyword>
<dbReference type="PROSITE" id="PS01230">
    <property type="entry name" value="TRMA_1"/>
    <property type="match status" value="1"/>
</dbReference>
<dbReference type="Gene3D" id="2.40.50.140">
    <property type="entry name" value="Nucleic acid-binding proteins"/>
    <property type="match status" value="1"/>
</dbReference>
<evidence type="ECO:0000256" key="2">
    <source>
        <dbReference type="ARBA" id="ARBA00022679"/>
    </source>
</evidence>
<dbReference type="InterPro" id="IPR030390">
    <property type="entry name" value="MeTrfase_TrmA_AS"/>
</dbReference>
<dbReference type="InterPro" id="IPR010280">
    <property type="entry name" value="U5_MeTrfase_fam"/>
</dbReference>
<dbReference type="Pfam" id="PF05958">
    <property type="entry name" value="tRNA_U5-meth_tr"/>
    <property type="match status" value="1"/>
</dbReference>
<evidence type="ECO:0000313" key="7">
    <source>
        <dbReference type="EMBL" id="HIV26676.1"/>
    </source>
</evidence>
<accession>A0A9D1P648</accession>
<feature type="binding site" evidence="4">
    <location>
        <position position="283"/>
    </location>
    <ligand>
        <name>S-adenosyl-L-methionine</name>
        <dbReference type="ChEBI" id="CHEBI:59789"/>
    </ligand>
</feature>
<evidence type="ECO:0000256" key="3">
    <source>
        <dbReference type="ARBA" id="ARBA00022691"/>
    </source>
</evidence>
<feature type="active site" evidence="5">
    <location>
        <position position="377"/>
    </location>
</feature>
<feature type="binding site" evidence="4">
    <location>
        <position position="254"/>
    </location>
    <ligand>
        <name>S-adenosyl-L-methionine</name>
        <dbReference type="ChEBI" id="CHEBI:59789"/>
    </ligand>
</feature>
<dbReference type="Pfam" id="PF01938">
    <property type="entry name" value="TRAM"/>
    <property type="match status" value="1"/>
</dbReference>
<evidence type="ECO:0000256" key="1">
    <source>
        <dbReference type="ARBA" id="ARBA00022603"/>
    </source>
</evidence>
<keyword evidence="1 4" id="KW-0489">Methyltransferase</keyword>
<feature type="domain" description="TRAM" evidence="6">
    <location>
        <begin position="1"/>
        <end position="53"/>
    </location>
</feature>
<keyword evidence="3 4" id="KW-0949">S-adenosyl-L-methionine</keyword>
<comment type="caution">
    <text evidence="7">The sequence shown here is derived from an EMBL/GenBank/DDBJ whole genome shotgun (WGS) entry which is preliminary data.</text>
</comment>
<dbReference type="EMBL" id="DVOT01000031">
    <property type="protein sequence ID" value="HIV26676.1"/>
    <property type="molecule type" value="Genomic_DNA"/>
</dbReference>
<organism evidence="7 8">
    <name type="scientific">Candidatus Ornithocaccomicrobium faecavium</name>
    <dbReference type="NCBI Taxonomy" id="2840890"/>
    <lineage>
        <taxon>Bacteria</taxon>
        <taxon>Bacillati</taxon>
        <taxon>Bacillota</taxon>
        <taxon>Clostridia</taxon>
        <taxon>Candidatus Ornithocaccomicrobium</taxon>
    </lineage>
</organism>
<dbReference type="InterPro" id="IPR002792">
    <property type="entry name" value="TRAM_dom"/>
</dbReference>
<protein>
    <submittedName>
        <fullName evidence="7">Class I SAM-dependent RNA methyltransferase</fullName>
    </submittedName>
</protein>
<dbReference type="PANTHER" id="PTHR11061:SF30">
    <property type="entry name" value="TRNA (URACIL(54)-C(5))-METHYLTRANSFERASE"/>
    <property type="match status" value="1"/>
</dbReference>
<reference evidence="7" key="1">
    <citation type="submission" date="2020-10" db="EMBL/GenBank/DDBJ databases">
        <authorList>
            <person name="Gilroy R."/>
        </authorList>
    </citation>
    <scope>NUCLEOTIDE SEQUENCE</scope>
    <source>
        <strain evidence="7">CHK183-6373</strain>
    </source>
</reference>
<dbReference type="GO" id="GO:0070041">
    <property type="term" value="F:rRNA (uridine-C5-)-methyltransferase activity"/>
    <property type="evidence" value="ECO:0007669"/>
    <property type="project" value="TreeGrafter"/>
</dbReference>
<feature type="binding site" evidence="4">
    <location>
        <position position="350"/>
    </location>
    <ligand>
        <name>S-adenosyl-L-methionine</name>
        <dbReference type="ChEBI" id="CHEBI:59789"/>
    </ligand>
</feature>
<dbReference type="PROSITE" id="PS50926">
    <property type="entry name" value="TRAM"/>
    <property type="match status" value="1"/>
</dbReference>
<evidence type="ECO:0000259" key="6">
    <source>
        <dbReference type="PROSITE" id="PS50926"/>
    </source>
</evidence>
<evidence type="ECO:0000256" key="5">
    <source>
        <dbReference type="PROSITE-ProRule" id="PRU10015"/>
    </source>
</evidence>
<dbReference type="SUPFAM" id="SSF53335">
    <property type="entry name" value="S-adenosyl-L-methionine-dependent methyltransferases"/>
    <property type="match status" value="1"/>
</dbReference>
<feature type="binding site" evidence="4">
    <location>
        <position position="304"/>
    </location>
    <ligand>
        <name>S-adenosyl-L-methionine</name>
        <dbReference type="ChEBI" id="CHEBI:59789"/>
    </ligand>
</feature>
<reference evidence="7" key="2">
    <citation type="journal article" date="2021" name="PeerJ">
        <title>Extensive microbial diversity within the chicken gut microbiome revealed by metagenomics and culture.</title>
        <authorList>
            <person name="Gilroy R."/>
            <person name="Ravi A."/>
            <person name="Getino M."/>
            <person name="Pursley I."/>
            <person name="Horton D.L."/>
            <person name="Alikhan N.F."/>
            <person name="Baker D."/>
            <person name="Gharbi K."/>
            <person name="Hall N."/>
            <person name="Watson M."/>
            <person name="Adriaenssens E.M."/>
            <person name="Foster-Nyarko E."/>
            <person name="Jarju S."/>
            <person name="Secka A."/>
            <person name="Antonio M."/>
            <person name="Oren A."/>
            <person name="Chaudhuri R.R."/>
            <person name="La Ragione R."/>
            <person name="Hildebrand F."/>
            <person name="Pallen M.J."/>
        </authorList>
    </citation>
    <scope>NUCLEOTIDE SEQUENCE</scope>
    <source>
        <strain evidence="7">CHK183-6373</strain>
    </source>
</reference>
<dbReference type="Gene3D" id="3.40.50.150">
    <property type="entry name" value="Vaccinia Virus protein VP39"/>
    <property type="match status" value="1"/>
</dbReference>
<dbReference type="InterPro" id="IPR012340">
    <property type="entry name" value="NA-bd_OB-fold"/>
</dbReference>
<dbReference type="Proteomes" id="UP000886884">
    <property type="component" value="Unassembled WGS sequence"/>
</dbReference>
<name>A0A9D1P648_9FIRM</name>
<evidence type="ECO:0000256" key="4">
    <source>
        <dbReference type="PROSITE-ProRule" id="PRU01024"/>
    </source>
</evidence>
<dbReference type="InterPro" id="IPR029063">
    <property type="entry name" value="SAM-dependent_MTases_sf"/>
</dbReference>